<protein>
    <submittedName>
        <fullName evidence="1">Uncharacterized protein</fullName>
    </submittedName>
</protein>
<sequence>MDKGYYIHSLSYINASISDDNVIYASDYTFTVGTANEPIANVHLINNKHFISVDDFSDTDLAKRTDVSDSDAFGTEKMSQGAIISQGCHKYGSNEELNTKNDWATMMDLIYDYSDLWKKDNKHHLHYTIHDQNHNHVIFAQGELKLGSKQDYSDWANWNTICDE</sequence>
<dbReference type="RefSeq" id="XP_001382250.2">
    <property type="nucleotide sequence ID" value="XM_001382213.1"/>
</dbReference>
<dbReference type="HOGENOM" id="CLU_1619644_0_0_1"/>
<name>A3LMV6_PICST</name>
<keyword evidence="2" id="KW-1185">Reference proteome</keyword>
<organism evidence="1 2">
    <name type="scientific">Scheffersomyces stipitis (strain ATCC 58785 / CBS 6054 / NBRC 10063 / NRRL Y-11545)</name>
    <name type="common">Yeast</name>
    <name type="synonym">Pichia stipitis</name>
    <dbReference type="NCBI Taxonomy" id="322104"/>
    <lineage>
        <taxon>Eukaryota</taxon>
        <taxon>Fungi</taxon>
        <taxon>Dikarya</taxon>
        <taxon>Ascomycota</taxon>
        <taxon>Saccharomycotina</taxon>
        <taxon>Pichiomycetes</taxon>
        <taxon>Debaryomycetaceae</taxon>
        <taxon>Scheffersomyces</taxon>
    </lineage>
</organism>
<dbReference type="AlphaFoldDB" id="A3LMV6"/>
<dbReference type="EMBL" id="CP000496">
    <property type="protein sequence ID" value="ABN64221.2"/>
    <property type="molecule type" value="Genomic_DNA"/>
</dbReference>
<dbReference type="GeneID" id="4836682"/>
<dbReference type="Proteomes" id="UP000002258">
    <property type="component" value="Chromosome 2"/>
</dbReference>
<evidence type="ECO:0000313" key="1">
    <source>
        <dbReference type="EMBL" id="ABN64221.2"/>
    </source>
</evidence>
<gene>
    <name evidence="1" type="ORF">PICST_29369</name>
</gene>
<proteinExistence type="predicted"/>
<dbReference type="InParanoid" id="A3LMV6"/>
<accession>A3LMV6</accession>
<dbReference type="KEGG" id="pic:PICST_29369"/>
<reference evidence="1 2" key="1">
    <citation type="journal article" date="2007" name="Nat. Biotechnol.">
        <title>Genome sequence of the lignocellulose-bioconverting and xylose-fermenting yeast Pichia stipitis.</title>
        <authorList>
            <person name="Jeffries T.W."/>
            <person name="Grigoriev I.V."/>
            <person name="Grimwood J."/>
            <person name="Laplaza J.M."/>
            <person name="Aerts A."/>
            <person name="Salamov A."/>
            <person name="Schmutz J."/>
            <person name="Lindquist E."/>
            <person name="Dehal P."/>
            <person name="Shapiro H."/>
            <person name="Jin Y.S."/>
            <person name="Passoth V."/>
            <person name="Richardson P.M."/>
        </authorList>
    </citation>
    <scope>NUCLEOTIDE SEQUENCE [LARGE SCALE GENOMIC DNA]</scope>
    <source>
        <strain evidence="2">ATCC 58785 / CBS 6054 / NBRC 10063 / NRRL Y-11545</strain>
    </source>
</reference>
<evidence type="ECO:0000313" key="2">
    <source>
        <dbReference type="Proteomes" id="UP000002258"/>
    </source>
</evidence>